<feature type="compositionally biased region" description="Pro residues" evidence="4">
    <location>
        <begin position="284"/>
        <end position="297"/>
    </location>
</feature>
<dbReference type="Gene3D" id="1.25.40.20">
    <property type="entry name" value="Ankyrin repeat-containing domain"/>
    <property type="match status" value="3"/>
</dbReference>
<evidence type="ECO:0000313" key="6">
    <source>
        <dbReference type="Proteomes" id="UP000708148"/>
    </source>
</evidence>
<evidence type="ECO:0008006" key="7">
    <source>
        <dbReference type="Google" id="ProtNLM"/>
    </source>
</evidence>
<accession>A0A8S1J0N3</accession>
<dbReference type="PANTHER" id="PTHR24201">
    <property type="entry name" value="ANK_REP_REGION DOMAIN-CONTAINING PROTEIN"/>
    <property type="match status" value="1"/>
</dbReference>
<feature type="repeat" description="ANK" evidence="3">
    <location>
        <begin position="128"/>
        <end position="160"/>
    </location>
</feature>
<feature type="repeat" description="ANK" evidence="3">
    <location>
        <begin position="61"/>
        <end position="93"/>
    </location>
</feature>
<reference evidence="5" key="1">
    <citation type="submission" date="2020-12" db="EMBL/GenBank/DDBJ databases">
        <authorList>
            <person name="Iha C."/>
        </authorList>
    </citation>
    <scope>NUCLEOTIDE SEQUENCE</scope>
</reference>
<evidence type="ECO:0000256" key="4">
    <source>
        <dbReference type="SAM" id="MobiDB-lite"/>
    </source>
</evidence>
<feature type="compositionally biased region" description="Basic and acidic residues" evidence="4">
    <location>
        <begin position="362"/>
        <end position="372"/>
    </location>
</feature>
<dbReference type="PROSITE" id="PS50088">
    <property type="entry name" value="ANK_REPEAT"/>
    <property type="match status" value="6"/>
</dbReference>
<dbReference type="AlphaFoldDB" id="A0A8S1J0N3"/>
<dbReference type="Proteomes" id="UP000708148">
    <property type="component" value="Unassembled WGS sequence"/>
</dbReference>
<dbReference type="Pfam" id="PF12796">
    <property type="entry name" value="Ank_2"/>
    <property type="match status" value="2"/>
</dbReference>
<feature type="repeat" description="ANK" evidence="3">
    <location>
        <begin position="28"/>
        <end position="60"/>
    </location>
</feature>
<comment type="caution">
    <text evidence="5">The sequence shown here is derived from an EMBL/GenBank/DDBJ whole genome shotgun (WGS) entry which is preliminary data.</text>
</comment>
<evidence type="ECO:0000256" key="1">
    <source>
        <dbReference type="ARBA" id="ARBA00022737"/>
    </source>
</evidence>
<dbReference type="InterPro" id="IPR036770">
    <property type="entry name" value="Ankyrin_rpt-contain_sf"/>
</dbReference>
<dbReference type="PRINTS" id="PR01415">
    <property type="entry name" value="ANKYRIN"/>
</dbReference>
<feature type="region of interest" description="Disordered" evidence="4">
    <location>
        <begin position="284"/>
        <end position="376"/>
    </location>
</feature>
<feature type="repeat" description="ANK" evidence="3">
    <location>
        <begin position="194"/>
        <end position="227"/>
    </location>
</feature>
<feature type="repeat" description="ANK" evidence="3">
    <location>
        <begin position="161"/>
        <end position="193"/>
    </location>
</feature>
<organism evidence="5 6">
    <name type="scientific">Ostreobium quekettii</name>
    <dbReference type="NCBI Taxonomy" id="121088"/>
    <lineage>
        <taxon>Eukaryota</taxon>
        <taxon>Viridiplantae</taxon>
        <taxon>Chlorophyta</taxon>
        <taxon>core chlorophytes</taxon>
        <taxon>Ulvophyceae</taxon>
        <taxon>TCBD clade</taxon>
        <taxon>Bryopsidales</taxon>
        <taxon>Ostreobineae</taxon>
        <taxon>Ostreobiaceae</taxon>
        <taxon>Ostreobium</taxon>
    </lineage>
</organism>
<feature type="repeat" description="ANK" evidence="3">
    <location>
        <begin position="94"/>
        <end position="126"/>
    </location>
</feature>
<evidence type="ECO:0000313" key="5">
    <source>
        <dbReference type="EMBL" id="CAD7701206.1"/>
    </source>
</evidence>
<sequence>MQAAINGSLADLRAELRNGADISASDKFGRTALWHASSNGHSMAVKLLLEFEAGTEAADVHGNTPLLQAALRGQVASAVVLLEGGAAVNATNDQGMSPLLIAAQHGNREMVKLLIDAGADTSVAKRRSGQTALWSAAFLGHEEIVEYLIKAGADVDAPEKDMATALYAATQEGQARVAAILLSKGADPNARTRLGAAPLHIAAATCNLDLLRLLLASSGVDAGARDQKGRTSEDVLCLEGGDEETETEMREALRKVETIQAASSTLPTPAPTFAAALQETIPAPEPTVAPAPAPAPVPESSSPTTVPRSSPLVVPLVDDLTTADEPAANPPAPPLSAVDSPTSVALQKRRDEPTSTQADDSTNGRDEPKESDTTSSVGAAVAISVVTVGALAMLVEQGRRCRANSKPGTTIPAALNEVRRFRGGGMGGQPPLPRKSSTASSRSITVVVRELSTDSDMDSVQSRQAEPAWCPPVEYGSGGVAALSQAVASPNSSHHGSSVCSSPRSYSSDFRRHVQTAQVGIASEVIFTFLTNLCLPKHPGRAVLPRPPGNAARPGLQQLRFIPFINPCLLLTWLAGPSSKLLGRLPLRVDARDELDQHGSRADVDRHGCRAHVDVDLHEFREPTFLERHQEPSLKELAGGEWGERRGEKEGVRAGRGVGRNGGLVWQQQVSFGGPRHLKVTDAVATAVHEQMVMFG</sequence>
<dbReference type="InterPro" id="IPR050776">
    <property type="entry name" value="Ank_Repeat/CDKN_Inhibitor"/>
</dbReference>
<proteinExistence type="predicted"/>
<feature type="region of interest" description="Disordered" evidence="4">
    <location>
        <begin position="423"/>
        <end position="443"/>
    </location>
</feature>
<gene>
    <name evidence="5" type="ORF">OSTQU699_LOCUS6565</name>
</gene>
<dbReference type="PROSITE" id="PS50297">
    <property type="entry name" value="ANK_REP_REGION"/>
    <property type="match status" value="5"/>
</dbReference>
<protein>
    <recommendedName>
        <fullName evidence="7">Ankyrin repeat</fullName>
    </recommendedName>
</protein>
<keyword evidence="2 3" id="KW-0040">ANK repeat</keyword>
<evidence type="ECO:0000256" key="2">
    <source>
        <dbReference type="ARBA" id="ARBA00023043"/>
    </source>
</evidence>
<keyword evidence="6" id="KW-1185">Reference proteome</keyword>
<dbReference type="OrthoDB" id="426293at2759"/>
<dbReference type="InterPro" id="IPR002110">
    <property type="entry name" value="Ankyrin_rpt"/>
</dbReference>
<dbReference type="SMART" id="SM00248">
    <property type="entry name" value="ANK"/>
    <property type="match status" value="6"/>
</dbReference>
<dbReference type="EMBL" id="CAJHUC010001458">
    <property type="protein sequence ID" value="CAD7701206.1"/>
    <property type="molecule type" value="Genomic_DNA"/>
</dbReference>
<evidence type="ECO:0000256" key="3">
    <source>
        <dbReference type="PROSITE-ProRule" id="PRU00023"/>
    </source>
</evidence>
<dbReference type="Pfam" id="PF00023">
    <property type="entry name" value="Ank"/>
    <property type="match status" value="1"/>
</dbReference>
<feature type="compositionally biased region" description="Low complexity" evidence="4">
    <location>
        <begin position="298"/>
        <end position="327"/>
    </location>
</feature>
<keyword evidence="1" id="KW-0677">Repeat</keyword>
<dbReference type="SUPFAM" id="SSF48403">
    <property type="entry name" value="Ankyrin repeat"/>
    <property type="match status" value="1"/>
</dbReference>
<name>A0A8S1J0N3_9CHLO</name>